<organism evidence="3">
    <name type="scientific">uncultured Sulfurovum sp</name>
    <dbReference type="NCBI Taxonomy" id="269237"/>
    <lineage>
        <taxon>Bacteria</taxon>
        <taxon>Pseudomonadati</taxon>
        <taxon>Campylobacterota</taxon>
        <taxon>Epsilonproteobacteria</taxon>
        <taxon>Campylobacterales</taxon>
        <taxon>Sulfurovaceae</taxon>
        <taxon>Sulfurovum</taxon>
        <taxon>environmental samples</taxon>
    </lineage>
</organism>
<dbReference type="PIRSF" id="PIRSF003108">
    <property type="entry name" value="DinJ"/>
    <property type="match status" value="1"/>
</dbReference>
<dbReference type="NCBIfam" id="TIGR02384">
    <property type="entry name" value="RelB_DinJ"/>
    <property type="match status" value="1"/>
</dbReference>
<dbReference type="Pfam" id="PF04221">
    <property type="entry name" value="RelB"/>
    <property type="match status" value="1"/>
</dbReference>
<gene>
    <name evidence="3" type="ORF">HELGO_WM37316</name>
</gene>
<dbReference type="InterPro" id="IPR007337">
    <property type="entry name" value="RelB/DinJ"/>
</dbReference>
<dbReference type="InterPro" id="IPR013321">
    <property type="entry name" value="Arc_rbn_hlx_hlx"/>
</dbReference>
<protein>
    <submittedName>
        <fullName evidence="3">DNA-damage-inducible protein J</fullName>
    </submittedName>
</protein>
<dbReference type="GO" id="GO:0006355">
    <property type="term" value="P:regulation of DNA-templated transcription"/>
    <property type="evidence" value="ECO:0007669"/>
    <property type="project" value="InterPro"/>
</dbReference>
<name>A0A6S6S8H7_9BACT</name>
<dbReference type="InterPro" id="IPR026262">
    <property type="entry name" value="DinJ"/>
</dbReference>
<dbReference type="EMBL" id="CACVAR010000148">
    <property type="protein sequence ID" value="CAA6806082.1"/>
    <property type="molecule type" value="Genomic_DNA"/>
</dbReference>
<sequence length="84" mass="9611">MLAVQEKSRTNIYVDVKMKDQAKEIFNQYGLSLSQAVNIFLTQSVLNRGLPFDVKIPNDETLQAMKDVETGENYEDVTLEDLKK</sequence>
<comment type="similarity">
    <text evidence="1">Belongs to the RelB/DinJ antitoxin family.</text>
</comment>
<evidence type="ECO:0000256" key="1">
    <source>
        <dbReference type="ARBA" id="ARBA00010562"/>
    </source>
</evidence>
<dbReference type="PANTHER" id="PTHR38781:SF1">
    <property type="entry name" value="ANTITOXIN DINJ-RELATED"/>
    <property type="match status" value="1"/>
</dbReference>
<dbReference type="GO" id="GO:0000987">
    <property type="term" value="F:cis-regulatory region sequence-specific DNA binding"/>
    <property type="evidence" value="ECO:0007669"/>
    <property type="project" value="InterPro"/>
</dbReference>
<dbReference type="AlphaFoldDB" id="A0A6S6S8H7"/>
<evidence type="ECO:0000256" key="2">
    <source>
        <dbReference type="ARBA" id="ARBA00022649"/>
    </source>
</evidence>
<keyword evidence="2" id="KW-1277">Toxin-antitoxin system</keyword>
<dbReference type="Gene3D" id="1.10.1220.10">
    <property type="entry name" value="Met repressor-like"/>
    <property type="match status" value="1"/>
</dbReference>
<dbReference type="GO" id="GO:0044010">
    <property type="term" value="P:single-species biofilm formation"/>
    <property type="evidence" value="ECO:0007669"/>
    <property type="project" value="InterPro"/>
</dbReference>
<dbReference type="PANTHER" id="PTHR38781">
    <property type="entry name" value="ANTITOXIN DINJ-RELATED"/>
    <property type="match status" value="1"/>
</dbReference>
<accession>A0A6S6S8H7</accession>
<dbReference type="GO" id="GO:0015643">
    <property type="term" value="F:toxic substance binding"/>
    <property type="evidence" value="ECO:0007669"/>
    <property type="project" value="InterPro"/>
</dbReference>
<evidence type="ECO:0000313" key="3">
    <source>
        <dbReference type="EMBL" id="CAA6806082.1"/>
    </source>
</evidence>
<reference evidence="3" key="1">
    <citation type="submission" date="2020-01" db="EMBL/GenBank/DDBJ databases">
        <authorList>
            <person name="Meier V. D."/>
            <person name="Meier V D."/>
        </authorList>
    </citation>
    <scope>NUCLEOTIDE SEQUENCE</scope>
    <source>
        <strain evidence="3">HLG_WM_MAG_03</strain>
    </source>
</reference>
<proteinExistence type="inferred from homology"/>
<dbReference type="GO" id="GO:0006351">
    <property type="term" value="P:DNA-templated transcription"/>
    <property type="evidence" value="ECO:0007669"/>
    <property type="project" value="TreeGrafter"/>
</dbReference>